<dbReference type="EMBL" id="VXIT01000018">
    <property type="protein sequence ID" value="KAA6407375.1"/>
    <property type="molecule type" value="Genomic_DNA"/>
</dbReference>
<evidence type="ECO:0000313" key="2">
    <source>
        <dbReference type="EMBL" id="KAA6407375.1"/>
    </source>
</evidence>
<evidence type="ECO:0000256" key="1">
    <source>
        <dbReference type="SAM" id="MobiDB-lite"/>
    </source>
</evidence>
<name>A0A5M8PDR5_9LECA</name>
<sequence>MSSTLSIPSDFDDCEFAPASPEKTAQSYVDALRGTLNDVVVNLKVLEEYHLSPPLTRSDCNRKAMDSRDALRDQITRIKLWLNTADDMVFGGTGGKQKLVEAVEKASLWQTRNALSKPDGHDDKDGDEETANDARETHTAISKIMASTTDRSFAVSWKEKQKRSCCDHTRPVKVKCARLSYPGKRHSRPVRGSLLVQHITFNSSQTQQGRTTEGGLPIRVRTKEDN</sequence>
<accession>A0A5M8PDR5</accession>
<dbReference type="Proteomes" id="UP000324767">
    <property type="component" value="Unassembled WGS sequence"/>
</dbReference>
<gene>
    <name evidence="2" type="ORF">FRX48_08923</name>
</gene>
<reference evidence="2 3" key="1">
    <citation type="submission" date="2019-09" db="EMBL/GenBank/DDBJ databases">
        <title>The hologenome of the rock-dwelling lichen Lasallia pustulata.</title>
        <authorList>
            <person name="Greshake Tzovaras B."/>
            <person name="Segers F."/>
            <person name="Bicker A."/>
            <person name="Dal Grande F."/>
            <person name="Otte J."/>
            <person name="Hankeln T."/>
            <person name="Schmitt I."/>
            <person name="Ebersberger I."/>
        </authorList>
    </citation>
    <scope>NUCLEOTIDE SEQUENCE [LARGE SCALE GENOMIC DNA]</scope>
    <source>
        <strain evidence="2">A1-1</strain>
    </source>
</reference>
<protein>
    <submittedName>
        <fullName evidence="2">Uncharacterized protein</fullName>
    </submittedName>
</protein>
<organism evidence="2 3">
    <name type="scientific">Lasallia pustulata</name>
    <dbReference type="NCBI Taxonomy" id="136370"/>
    <lineage>
        <taxon>Eukaryota</taxon>
        <taxon>Fungi</taxon>
        <taxon>Dikarya</taxon>
        <taxon>Ascomycota</taxon>
        <taxon>Pezizomycotina</taxon>
        <taxon>Lecanoromycetes</taxon>
        <taxon>OSLEUM clade</taxon>
        <taxon>Umbilicariomycetidae</taxon>
        <taxon>Umbilicariales</taxon>
        <taxon>Umbilicariaceae</taxon>
        <taxon>Lasallia</taxon>
    </lineage>
</organism>
<comment type="caution">
    <text evidence="2">The sequence shown here is derived from an EMBL/GenBank/DDBJ whole genome shotgun (WGS) entry which is preliminary data.</text>
</comment>
<evidence type="ECO:0000313" key="3">
    <source>
        <dbReference type="Proteomes" id="UP000324767"/>
    </source>
</evidence>
<dbReference type="AlphaFoldDB" id="A0A5M8PDR5"/>
<proteinExistence type="predicted"/>
<feature type="region of interest" description="Disordered" evidence="1">
    <location>
        <begin position="111"/>
        <end position="134"/>
    </location>
</feature>